<evidence type="ECO:0000256" key="2">
    <source>
        <dbReference type="ARBA" id="ARBA00022801"/>
    </source>
</evidence>
<gene>
    <name evidence="6" type="ORF">H4W81_000385</name>
</gene>
<dbReference type="PANTHER" id="PTHR11559">
    <property type="entry name" value="CARBOXYLESTERASE"/>
    <property type="match status" value="1"/>
</dbReference>
<dbReference type="SUPFAM" id="SSF53474">
    <property type="entry name" value="alpha/beta-Hydrolases"/>
    <property type="match status" value="1"/>
</dbReference>
<dbReference type="EC" id="3.1.1.-" evidence="3"/>
<dbReference type="Gene3D" id="3.40.50.1820">
    <property type="entry name" value="alpha/beta hydrolase"/>
    <property type="match status" value="1"/>
</dbReference>
<evidence type="ECO:0000256" key="3">
    <source>
        <dbReference type="RuleBase" id="RU361235"/>
    </source>
</evidence>
<organism evidence="6 7">
    <name type="scientific">Nonomuraea africana</name>
    <dbReference type="NCBI Taxonomy" id="46171"/>
    <lineage>
        <taxon>Bacteria</taxon>
        <taxon>Bacillati</taxon>
        <taxon>Actinomycetota</taxon>
        <taxon>Actinomycetes</taxon>
        <taxon>Streptosporangiales</taxon>
        <taxon>Streptosporangiaceae</taxon>
        <taxon>Nonomuraea</taxon>
    </lineage>
</organism>
<sequence length="407" mass="43509">MGEPGEILDFQDLGGLYGTLFGTVLAQGEDCLSLTVRTPDLGAAGLPVLVWLHGGGFAVGSGGEPVYQGGAFAGDGVVEVTVNHRLGVDGYAVIDDPADRVANLGLLDQLAALAWVRDNIERFGGDPALITLAGQSAGAMAVACLLTSPRATGLIHRAIVQSAMAPLAVPWESAARVSAHLAELLGIPAHDAAALAAVPRAKLLQAQRRLCDDAFADVDAERFGEAAAAGMAFLPVVDGDVLPEDATDCHWFFTGNAHAFADYVIPLLAQISNFQHSITNPIIELHGDRAFVECQWYVLHHMELADGSGRFLDQQIEGRYVDVFERRERVWKILHRQTVTEAGREFVVADLNQGIPEELPMLGKRAPDDIVYANLSILDADLIRSDGMDLWEQARARHRGGAVDAGT</sequence>
<dbReference type="InterPro" id="IPR037401">
    <property type="entry name" value="SnoaL-like"/>
</dbReference>
<dbReference type="InterPro" id="IPR019826">
    <property type="entry name" value="Carboxylesterase_B_AS"/>
</dbReference>
<dbReference type="EMBL" id="JADBEF010000001">
    <property type="protein sequence ID" value="MBE1557606.1"/>
    <property type="molecule type" value="Genomic_DNA"/>
</dbReference>
<dbReference type="PROSITE" id="PS00122">
    <property type="entry name" value="CARBOXYLESTERASE_B_1"/>
    <property type="match status" value="1"/>
</dbReference>
<keyword evidence="2 3" id="KW-0378">Hydrolase</keyword>
<evidence type="ECO:0000313" key="6">
    <source>
        <dbReference type="EMBL" id="MBE1557606.1"/>
    </source>
</evidence>
<feature type="domain" description="SnoaL-like" evidence="5">
    <location>
        <begin position="273"/>
        <end position="336"/>
    </location>
</feature>
<comment type="caution">
    <text evidence="6">The sequence shown here is derived from an EMBL/GenBank/DDBJ whole genome shotgun (WGS) entry which is preliminary data.</text>
</comment>
<keyword evidence="7" id="KW-1185">Reference proteome</keyword>
<evidence type="ECO:0000259" key="4">
    <source>
        <dbReference type="Pfam" id="PF00135"/>
    </source>
</evidence>
<name>A0ABR9K727_9ACTN</name>
<feature type="domain" description="Carboxylesterase type B" evidence="4">
    <location>
        <begin position="27"/>
        <end position="246"/>
    </location>
</feature>
<dbReference type="RefSeq" id="WP_192773189.1">
    <property type="nucleotide sequence ID" value="NZ_BAAASY010000019.1"/>
</dbReference>
<reference evidence="6 7" key="1">
    <citation type="submission" date="2020-10" db="EMBL/GenBank/DDBJ databases">
        <title>Sequencing the genomes of 1000 actinobacteria strains.</title>
        <authorList>
            <person name="Klenk H.-P."/>
        </authorList>
    </citation>
    <scope>NUCLEOTIDE SEQUENCE [LARGE SCALE GENOMIC DNA]</scope>
    <source>
        <strain evidence="6 7">DSM 43748</strain>
    </source>
</reference>
<dbReference type="Proteomes" id="UP000661607">
    <property type="component" value="Unassembled WGS sequence"/>
</dbReference>
<protein>
    <recommendedName>
        <fullName evidence="3">Carboxylic ester hydrolase</fullName>
        <ecNumber evidence="3">3.1.1.-</ecNumber>
    </recommendedName>
</protein>
<dbReference type="InterPro" id="IPR050309">
    <property type="entry name" value="Type-B_Carboxylest/Lipase"/>
</dbReference>
<dbReference type="InterPro" id="IPR029058">
    <property type="entry name" value="AB_hydrolase_fold"/>
</dbReference>
<proteinExistence type="inferred from homology"/>
<dbReference type="Pfam" id="PF00135">
    <property type="entry name" value="COesterase"/>
    <property type="match status" value="1"/>
</dbReference>
<evidence type="ECO:0000256" key="1">
    <source>
        <dbReference type="ARBA" id="ARBA00005964"/>
    </source>
</evidence>
<comment type="similarity">
    <text evidence="1 3">Belongs to the type-B carboxylesterase/lipase family.</text>
</comment>
<evidence type="ECO:0000259" key="5">
    <source>
        <dbReference type="Pfam" id="PF13577"/>
    </source>
</evidence>
<dbReference type="Pfam" id="PF13577">
    <property type="entry name" value="SnoaL_4"/>
    <property type="match status" value="1"/>
</dbReference>
<evidence type="ECO:0000313" key="7">
    <source>
        <dbReference type="Proteomes" id="UP000661607"/>
    </source>
</evidence>
<dbReference type="InterPro" id="IPR002018">
    <property type="entry name" value="CarbesteraseB"/>
</dbReference>
<accession>A0ABR9K727</accession>